<keyword evidence="6 8" id="KW-0472">Membrane</keyword>
<evidence type="ECO:0000256" key="1">
    <source>
        <dbReference type="ARBA" id="ARBA00004370"/>
    </source>
</evidence>
<accession>A0A0U4DAC6</accession>
<dbReference type="GO" id="GO:0051301">
    <property type="term" value="P:cell division"/>
    <property type="evidence" value="ECO:0007669"/>
    <property type="project" value="UniProtKB-KW"/>
</dbReference>
<dbReference type="PANTHER" id="PTHR37820">
    <property type="entry name" value="CELL DIVISION PROTEIN DIVIB"/>
    <property type="match status" value="1"/>
</dbReference>
<dbReference type="EMBL" id="CP011502">
    <property type="protein sequence ID" value="ALX05106.1"/>
    <property type="molecule type" value="Genomic_DNA"/>
</dbReference>
<dbReference type="PANTHER" id="PTHR37820:SF1">
    <property type="entry name" value="CELL DIVISION PROTEIN FTSQ"/>
    <property type="match status" value="1"/>
</dbReference>
<reference evidence="10 11" key="1">
    <citation type="journal article" date="1991" name="Int. J. Syst. Bacteriol.">
        <title>Description of the erythromycin-producing bacterium Arthrobacter sp. strain NRRL B-3381 as Aeromicrobium erythreum gen. nov., sp. nov.</title>
        <authorList>
            <person name="Miller E.S."/>
            <person name="Woese C.R."/>
            <person name="Brenner S."/>
        </authorList>
    </citation>
    <scope>NUCLEOTIDE SEQUENCE [LARGE SCALE GENOMIC DNA]</scope>
    <source>
        <strain evidence="10 11">AR18</strain>
    </source>
</reference>
<dbReference type="InterPro" id="IPR050487">
    <property type="entry name" value="FtsQ_DivIB"/>
</dbReference>
<comment type="subcellular location">
    <subcellularLocation>
        <location evidence="1">Membrane</location>
    </subcellularLocation>
</comment>
<dbReference type="InterPro" id="IPR013685">
    <property type="entry name" value="POTRA_FtsQ_type"/>
</dbReference>
<dbReference type="AlphaFoldDB" id="A0A0U4DAC6"/>
<dbReference type="OrthoDB" id="9790760at2"/>
<proteinExistence type="predicted"/>
<protein>
    <recommendedName>
        <fullName evidence="9">POTRA domain-containing protein</fullName>
    </recommendedName>
</protein>
<keyword evidence="2" id="KW-1003">Cell membrane</keyword>
<dbReference type="Gene3D" id="3.10.20.310">
    <property type="entry name" value="membrane protein fhac"/>
    <property type="match status" value="1"/>
</dbReference>
<keyword evidence="11" id="KW-1185">Reference proteome</keyword>
<evidence type="ECO:0000313" key="10">
    <source>
        <dbReference type="EMBL" id="ALX05106.1"/>
    </source>
</evidence>
<evidence type="ECO:0000256" key="7">
    <source>
        <dbReference type="ARBA" id="ARBA00023306"/>
    </source>
</evidence>
<evidence type="ECO:0000256" key="5">
    <source>
        <dbReference type="ARBA" id="ARBA00022989"/>
    </source>
</evidence>
<dbReference type="Pfam" id="PF08478">
    <property type="entry name" value="POTRA_1"/>
    <property type="match status" value="1"/>
</dbReference>
<sequence length="241" mass="27079">MTEQRFHERRRRDRRKRLLRWAGGLGAVVLVGVLVWLVWFSHVLGVRDVEVEGTRTLGVKQVRSVADVRPGTPLARLDTAAVEARVAGLPAVERVEVRRSWPRTVRVEVTERTAVAWTRVDGDVRALDRFGIDYRTLRQPPRGLVEVSTSATDPRQRQLAVVAAAAVVARLEKDDPDLLKAVRAVEAPSRDAVTLRLSRDRTVTWGSAAKPEQKLKVLRALLRIRARGYDVSAPEQPTTRQ</sequence>
<dbReference type="KEGG" id="aer:AERYTH_10545"/>
<dbReference type="GO" id="GO:0005886">
    <property type="term" value="C:plasma membrane"/>
    <property type="evidence" value="ECO:0007669"/>
    <property type="project" value="TreeGrafter"/>
</dbReference>
<keyword evidence="3" id="KW-0132">Cell division</keyword>
<name>A0A0U4DAC6_9ACTN</name>
<evidence type="ECO:0000256" key="8">
    <source>
        <dbReference type="SAM" id="Phobius"/>
    </source>
</evidence>
<dbReference type="STRING" id="2041.AERYTH_10545"/>
<evidence type="ECO:0000256" key="2">
    <source>
        <dbReference type="ARBA" id="ARBA00022475"/>
    </source>
</evidence>
<gene>
    <name evidence="10" type="ORF">AERYTH_10545</name>
</gene>
<evidence type="ECO:0000256" key="4">
    <source>
        <dbReference type="ARBA" id="ARBA00022692"/>
    </source>
</evidence>
<feature type="transmembrane region" description="Helical" evidence="8">
    <location>
        <begin position="21"/>
        <end position="40"/>
    </location>
</feature>
<dbReference type="PROSITE" id="PS51779">
    <property type="entry name" value="POTRA"/>
    <property type="match status" value="1"/>
</dbReference>
<dbReference type="InterPro" id="IPR034746">
    <property type="entry name" value="POTRA"/>
</dbReference>
<dbReference type="PATRIC" id="fig|2041.4.peg.2206"/>
<evidence type="ECO:0000256" key="3">
    <source>
        <dbReference type="ARBA" id="ARBA00022618"/>
    </source>
</evidence>
<dbReference type="Proteomes" id="UP000067689">
    <property type="component" value="Chromosome"/>
</dbReference>
<organism evidence="10 11">
    <name type="scientific">Aeromicrobium erythreum</name>
    <dbReference type="NCBI Taxonomy" id="2041"/>
    <lineage>
        <taxon>Bacteria</taxon>
        <taxon>Bacillati</taxon>
        <taxon>Actinomycetota</taxon>
        <taxon>Actinomycetes</taxon>
        <taxon>Propionibacteriales</taxon>
        <taxon>Nocardioidaceae</taxon>
        <taxon>Aeromicrobium</taxon>
    </lineage>
</organism>
<keyword evidence="4 8" id="KW-0812">Transmembrane</keyword>
<dbReference type="RefSeq" id="WP_067858270.1">
    <property type="nucleotide sequence ID" value="NZ_CP011502.1"/>
</dbReference>
<keyword evidence="7" id="KW-0131">Cell cycle</keyword>
<evidence type="ECO:0000313" key="11">
    <source>
        <dbReference type="Proteomes" id="UP000067689"/>
    </source>
</evidence>
<evidence type="ECO:0000256" key="6">
    <source>
        <dbReference type="ARBA" id="ARBA00023136"/>
    </source>
</evidence>
<evidence type="ECO:0000259" key="9">
    <source>
        <dbReference type="PROSITE" id="PS51779"/>
    </source>
</evidence>
<keyword evidence="5 8" id="KW-1133">Transmembrane helix</keyword>
<feature type="domain" description="POTRA" evidence="9">
    <location>
        <begin position="44"/>
        <end position="112"/>
    </location>
</feature>